<feature type="region of interest" description="Disordered" evidence="1">
    <location>
        <begin position="1"/>
        <end position="45"/>
    </location>
</feature>
<evidence type="ECO:0000313" key="3">
    <source>
        <dbReference type="Proteomes" id="UP000736787"/>
    </source>
</evidence>
<reference evidence="2" key="1">
    <citation type="submission" date="2018-10" db="EMBL/GenBank/DDBJ databases">
        <title>Effector identification in a new, highly contiguous assembly of the strawberry crown rot pathogen Phytophthora cactorum.</title>
        <authorList>
            <person name="Armitage A.D."/>
            <person name="Nellist C.F."/>
            <person name="Bates H."/>
            <person name="Vickerstaff R.J."/>
            <person name="Harrison R.J."/>
        </authorList>
    </citation>
    <scope>NUCLEOTIDE SEQUENCE</scope>
    <source>
        <strain evidence="2">4040</strain>
    </source>
</reference>
<gene>
    <name evidence="2" type="ORF">PC117_g13599</name>
</gene>
<name>A0A8T1D150_9STRA</name>
<sequence length="45" mass="4576">MSSPTKTPSQESAPADAATFMPAHAGTATTESGLSVGEYHALQLK</sequence>
<dbReference type="Proteomes" id="UP000736787">
    <property type="component" value="Unassembled WGS sequence"/>
</dbReference>
<comment type="caution">
    <text evidence="2">The sequence shown here is derived from an EMBL/GenBank/DDBJ whole genome shotgun (WGS) entry which is preliminary data.</text>
</comment>
<accession>A0A8T1D150</accession>
<proteinExistence type="predicted"/>
<organism evidence="2 3">
    <name type="scientific">Phytophthora cactorum</name>
    <dbReference type="NCBI Taxonomy" id="29920"/>
    <lineage>
        <taxon>Eukaryota</taxon>
        <taxon>Sar</taxon>
        <taxon>Stramenopiles</taxon>
        <taxon>Oomycota</taxon>
        <taxon>Peronosporomycetes</taxon>
        <taxon>Peronosporales</taxon>
        <taxon>Peronosporaceae</taxon>
        <taxon>Phytophthora</taxon>
    </lineage>
</organism>
<dbReference type="AlphaFoldDB" id="A0A8T1D150"/>
<protein>
    <submittedName>
        <fullName evidence="2">Uncharacterized protein</fullName>
    </submittedName>
</protein>
<feature type="compositionally biased region" description="Polar residues" evidence="1">
    <location>
        <begin position="1"/>
        <end position="12"/>
    </location>
</feature>
<dbReference type="EMBL" id="RCMK01000402">
    <property type="protein sequence ID" value="KAG2931047.1"/>
    <property type="molecule type" value="Genomic_DNA"/>
</dbReference>
<evidence type="ECO:0000256" key="1">
    <source>
        <dbReference type="SAM" id="MobiDB-lite"/>
    </source>
</evidence>
<evidence type="ECO:0000313" key="2">
    <source>
        <dbReference type="EMBL" id="KAG2931047.1"/>
    </source>
</evidence>